<dbReference type="InterPro" id="IPR005714">
    <property type="entry name" value="ATPase_T3SS_FliI/YscN"/>
</dbReference>
<keyword evidence="15" id="KW-0066">ATP synthesis</keyword>
<proteinExistence type="inferred from homology"/>
<evidence type="ECO:0000256" key="17">
    <source>
        <dbReference type="SAM" id="MobiDB-lite"/>
    </source>
</evidence>
<dbReference type="PROSITE" id="PS00152">
    <property type="entry name" value="ATPASE_ALPHA_BETA"/>
    <property type="match status" value="1"/>
</dbReference>
<dbReference type="NCBIfam" id="TIGR03496">
    <property type="entry name" value="FliI_clade1"/>
    <property type="match status" value="1"/>
</dbReference>
<dbReference type="Gene3D" id="3.40.50.12240">
    <property type="match status" value="1"/>
</dbReference>
<comment type="catalytic activity">
    <reaction evidence="16">
        <text>ATP + H2O + cellular proteinSide 1 = ADP + phosphate + cellular proteinSide 2.</text>
        <dbReference type="EC" id="7.4.2.8"/>
    </reaction>
</comment>
<dbReference type="InterPro" id="IPR040627">
    <property type="entry name" value="T3SS_ATPase_C"/>
</dbReference>
<dbReference type="InterPro" id="IPR027417">
    <property type="entry name" value="P-loop_NTPase"/>
</dbReference>
<keyword evidence="7" id="KW-0547">Nucleotide-binding</keyword>
<dbReference type="CDD" id="cd18114">
    <property type="entry name" value="ATP-synt_flagellum-secretory_path_III_C"/>
    <property type="match status" value="1"/>
</dbReference>
<comment type="subcellular location">
    <subcellularLocation>
        <location evidence="1">Cytoplasm</location>
    </subcellularLocation>
</comment>
<reference evidence="19 20" key="1">
    <citation type="submission" date="2020-04" db="EMBL/GenBank/DDBJ databases">
        <authorList>
            <person name="De Canck E."/>
        </authorList>
    </citation>
    <scope>NUCLEOTIDE SEQUENCE [LARGE SCALE GENOMIC DNA]</scope>
    <source>
        <strain evidence="19 20">LMG 28688</strain>
    </source>
</reference>
<keyword evidence="8" id="KW-0375">Hydrogen ion transport</keyword>
<evidence type="ECO:0000256" key="14">
    <source>
        <dbReference type="ARBA" id="ARBA00023225"/>
    </source>
</evidence>
<keyword evidence="6" id="KW-0963">Cytoplasm</keyword>
<dbReference type="GO" id="GO:0005737">
    <property type="term" value="C:cytoplasm"/>
    <property type="evidence" value="ECO:0007669"/>
    <property type="project" value="UniProtKB-SubCell"/>
</dbReference>
<keyword evidence="20" id="KW-1185">Reference proteome</keyword>
<dbReference type="GO" id="GO:0030254">
    <property type="term" value="P:protein secretion by the type III secretion system"/>
    <property type="evidence" value="ECO:0007669"/>
    <property type="project" value="InterPro"/>
</dbReference>
<evidence type="ECO:0000256" key="7">
    <source>
        <dbReference type="ARBA" id="ARBA00022741"/>
    </source>
</evidence>
<dbReference type="FunFam" id="3.40.50.12240:FF:000002">
    <property type="entry name" value="Flagellum-specific ATP synthase FliI"/>
    <property type="match status" value="1"/>
</dbReference>
<dbReference type="Pfam" id="PF18269">
    <property type="entry name" value="T3SS_ATPase_C"/>
    <property type="match status" value="1"/>
</dbReference>
<feature type="domain" description="AAA+ ATPase" evidence="18">
    <location>
        <begin position="305"/>
        <end position="488"/>
    </location>
</feature>
<dbReference type="AlphaFoldDB" id="A0A6J5FI57"/>
<dbReference type="InterPro" id="IPR020003">
    <property type="entry name" value="ATPase_a/bsu_AS"/>
</dbReference>
<evidence type="ECO:0000256" key="5">
    <source>
        <dbReference type="ARBA" id="ARBA00022448"/>
    </source>
</evidence>
<evidence type="ECO:0000256" key="2">
    <source>
        <dbReference type="ARBA" id="ARBA00008936"/>
    </source>
</evidence>
<evidence type="ECO:0000256" key="1">
    <source>
        <dbReference type="ARBA" id="ARBA00004496"/>
    </source>
</evidence>
<dbReference type="EC" id="7.1.2.2" evidence="3"/>
<dbReference type="Pfam" id="PF00006">
    <property type="entry name" value="ATP-synt_ab"/>
    <property type="match status" value="1"/>
</dbReference>
<evidence type="ECO:0000256" key="4">
    <source>
        <dbReference type="ARBA" id="ARBA00020580"/>
    </source>
</evidence>
<dbReference type="SMART" id="SM00382">
    <property type="entry name" value="AAA"/>
    <property type="match status" value="1"/>
</dbReference>
<dbReference type="InterPro" id="IPR050053">
    <property type="entry name" value="ATPase_alpha/beta_chains"/>
</dbReference>
<evidence type="ECO:0000256" key="3">
    <source>
        <dbReference type="ARBA" id="ARBA00012473"/>
    </source>
</evidence>
<dbReference type="InterPro" id="IPR003593">
    <property type="entry name" value="AAA+_ATPase"/>
</dbReference>
<keyword evidence="14" id="KW-1006">Bacterial flagellum protein export</keyword>
<evidence type="ECO:0000256" key="6">
    <source>
        <dbReference type="ARBA" id="ARBA00022490"/>
    </source>
</evidence>
<evidence type="ECO:0000313" key="19">
    <source>
        <dbReference type="EMBL" id="CAB3780330.1"/>
    </source>
</evidence>
<dbReference type="NCBIfam" id="TIGR01026">
    <property type="entry name" value="fliI_yscN"/>
    <property type="match status" value="1"/>
</dbReference>
<keyword evidence="12" id="KW-1278">Translocase</keyword>
<dbReference type="GO" id="GO:0005524">
    <property type="term" value="F:ATP binding"/>
    <property type="evidence" value="ECO:0007669"/>
    <property type="project" value="UniProtKB-KW"/>
</dbReference>
<keyword evidence="11" id="KW-0653">Protein transport</keyword>
<dbReference type="Proteomes" id="UP000494119">
    <property type="component" value="Unassembled WGS sequence"/>
</dbReference>
<dbReference type="RefSeq" id="WP_129563094.1">
    <property type="nucleotide sequence ID" value="NZ_CADIKL010000004.1"/>
</dbReference>
<dbReference type="CDD" id="cd18117">
    <property type="entry name" value="ATP-synt_flagellum-secretory_path_III_N"/>
    <property type="match status" value="1"/>
</dbReference>
<evidence type="ECO:0000256" key="13">
    <source>
        <dbReference type="ARBA" id="ARBA00023065"/>
    </source>
</evidence>
<evidence type="ECO:0000256" key="10">
    <source>
        <dbReference type="ARBA" id="ARBA00022840"/>
    </source>
</evidence>
<feature type="region of interest" description="Disordered" evidence="17">
    <location>
        <begin position="88"/>
        <end position="134"/>
    </location>
</feature>
<comment type="similarity">
    <text evidence="2">Belongs to the ATPase alpha/beta chains family.</text>
</comment>
<keyword evidence="10" id="KW-0067">ATP-binding</keyword>
<gene>
    <name evidence="19" type="primary">atpB_1</name>
    <name evidence="19" type="ORF">LMG28688_01010</name>
</gene>
<organism evidence="19 20">
    <name type="scientific">Paraburkholderia caffeinitolerans</name>
    <dbReference type="NCBI Taxonomy" id="1723730"/>
    <lineage>
        <taxon>Bacteria</taxon>
        <taxon>Pseudomonadati</taxon>
        <taxon>Pseudomonadota</taxon>
        <taxon>Betaproteobacteria</taxon>
        <taxon>Burkholderiales</taxon>
        <taxon>Burkholderiaceae</taxon>
        <taxon>Paraburkholderia</taxon>
    </lineage>
</organism>
<evidence type="ECO:0000256" key="12">
    <source>
        <dbReference type="ARBA" id="ARBA00022967"/>
    </source>
</evidence>
<dbReference type="GO" id="GO:0044780">
    <property type="term" value="P:bacterial-type flagellum assembly"/>
    <property type="evidence" value="ECO:0007669"/>
    <property type="project" value="InterPro"/>
</dbReference>
<evidence type="ECO:0000313" key="20">
    <source>
        <dbReference type="Proteomes" id="UP000494119"/>
    </source>
</evidence>
<keyword evidence="5" id="KW-0813">Transport</keyword>
<keyword evidence="9" id="KW-1005">Bacterial flagellum biogenesis</keyword>
<evidence type="ECO:0000256" key="11">
    <source>
        <dbReference type="ARBA" id="ARBA00022927"/>
    </source>
</evidence>
<keyword evidence="13" id="KW-0406">Ion transport</keyword>
<dbReference type="GO" id="GO:0030257">
    <property type="term" value="C:type III protein secretion system complex"/>
    <property type="evidence" value="ECO:0007669"/>
    <property type="project" value="InterPro"/>
</dbReference>
<evidence type="ECO:0000256" key="15">
    <source>
        <dbReference type="ARBA" id="ARBA00023310"/>
    </source>
</evidence>
<evidence type="ECO:0000256" key="16">
    <source>
        <dbReference type="ARBA" id="ARBA00034006"/>
    </source>
</evidence>
<sequence length="592" mass="61866">MSPNPHQTIHTGGLTPLEQELALASFGPGAHDLAQTHGMLVGDDAQASQHGADTAAHAVTQAAATLDAVEAAIADAADAADAANAADTSRAARNGADAGHDNPSASQSGPRDPAADPRVSHTPPPSYDPANPHLTTWNARLASVRARNALALPLRGCGRLTRAAGLVLEAVGLRLAVGAEVMIELPPGSSLPMAEAEVVGFAGDKLFLMPTTEVAGLLPGARVWPLESAPIADPMAGAKRLPVGWGLLGRVLDASGRPLDGLGALNVEADAPLTAPVINPLKREPIHKVLDVGVRAINALLTVGRGQRMGLFAGSGVGKSVLLGTMARATSAEVIVIGLIGERGREVKEFIEQILGVDGLARSVVVAAPADVSPLLRMQAAAYTTTLAEYFRDQGKHVLLLMDSLTRYAMAQREIALAIGEPPATKGYPPSVFAKLPALVERTGNGPEGGGSITAFYTVLTEGDDQQDPIADSARAILDGHIVLSRTLAEAGHYPAIDIEASISRAMTALIDEPHLNRTRAFKQMLSRYQRNRDLINVGAYVSGRDAVLDRAIALYPRIEAFLQQGFRETANYEQSVEMLGALIGNAQGTRT</sequence>
<protein>
    <recommendedName>
        <fullName evidence="4">Flagellum-specific ATP synthase</fullName>
        <ecNumber evidence="3">7.1.2.2</ecNumber>
    </recommendedName>
</protein>
<evidence type="ECO:0000256" key="9">
    <source>
        <dbReference type="ARBA" id="ARBA00022795"/>
    </source>
</evidence>
<dbReference type="PANTHER" id="PTHR15184">
    <property type="entry name" value="ATP SYNTHASE"/>
    <property type="match status" value="1"/>
</dbReference>
<dbReference type="SUPFAM" id="SSF52540">
    <property type="entry name" value="P-loop containing nucleoside triphosphate hydrolases"/>
    <property type="match status" value="1"/>
</dbReference>
<dbReference type="GO" id="GO:0008564">
    <property type="term" value="F:protein-exporting ATPase activity"/>
    <property type="evidence" value="ECO:0007669"/>
    <property type="project" value="UniProtKB-EC"/>
</dbReference>
<dbReference type="GO" id="GO:0046933">
    <property type="term" value="F:proton-transporting ATP synthase activity, rotational mechanism"/>
    <property type="evidence" value="ECO:0007669"/>
    <property type="project" value="TreeGrafter"/>
</dbReference>
<dbReference type="GO" id="GO:0016887">
    <property type="term" value="F:ATP hydrolysis activity"/>
    <property type="evidence" value="ECO:0007669"/>
    <property type="project" value="InterPro"/>
</dbReference>
<feature type="region of interest" description="Disordered" evidence="17">
    <location>
        <begin position="28"/>
        <end position="48"/>
    </location>
</feature>
<evidence type="ECO:0000259" key="18">
    <source>
        <dbReference type="SMART" id="SM00382"/>
    </source>
</evidence>
<accession>A0A6J5FI57</accession>
<evidence type="ECO:0000256" key="8">
    <source>
        <dbReference type="ARBA" id="ARBA00022781"/>
    </source>
</evidence>
<dbReference type="GO" id="GO:0071973">
    <property type="term" value="P:bacterial-type flagellum-dependent cell motility"/>
    <property type="evidence" value="ECO:0007669"/>
    <property type="project" value="InterPro"/>
</dbReference>
<dbReference type="InterPro" id="IPR000194">
    <property type="entry name" value="ATPase_F1/V1/A1_a/bsu_nucl-bd"/>
</dbReference>
<dbReference type="CDD" id="cd01136">
    <property type="entry name" value="ATPase_flagellum-secretory_path_III"/>
    <property type="match status" value="1"/>
</dbReference>
<dbReference type="PANTHER" id="PTHR15184:SF81">
    <property type="entry name" value="FLAGELLUM-SPECIFIC ATP SYNTHASE"/>
    <property type="match status" value="1"/>
</dbReference>
<dbReference type="InterPro" id="IPR020005">
    <property type="entry name" value="FliI_clade1"/>
</dbReference>
<dbReference type="EMBL" id="CADIKL010000004">
    <property type="protein sequence ID" value="CAB3780330.1"/>
    <property type="molecule type" value="Genomic_DNA"/>
</dbReference>
<name>A0A6J5FI57_9BURK</name>